<name>A0A0D1LMI5_9LACO</name>
<proteinExistence type="predicted"/>
<dbReference type="OrthoDB" id="2142922at2"/>
<organism evidence="1 2">
    <name type="scientific">Weissella cibaria</name>
    <dbReference type="NCBI Taxonomy" id="137591"/>
    <lineage>
        <taxon>Bacteria</taxon>
        <taxon>Bacillati</taxon>
        <taxon>Bacillota</taxon>
        <taxon>Bacilli</taxon>
        <taxon>Lactobacillales</taxon>
        <taxon>Lactobacillaceae</taxon>
        <taxon>Weissella</taxon>
    </lineage>
</organism>
<dbReference type="RefSeq" id="WP_043710991.1">
    <property type="nucleotide sequence ID" value="NZ_CP012874.1"/>
</dbReference>
<protein>
    <submittedName>
        <fullName evidence="1">Uncharacterized protein</fullName>
    </submittedName>
</protein>
<sequence length="184" mass="20856">MKRLYKVLLVIILLIYLVSISTIIWPDIITKILSFLDYINLHSSLSEQMLLRYNELFILGLTSVILIIVIALPRQRKSILLINSGKGTLSLGNEGINNFIKTQLSGEGLSNIQVNIKNTKHIKRFNVTADSEYKKSIISDLPRVEKNLTDSLRNLLSGVDKSPIRVNIKVNQSNKRNNKTSRVI</sequence>
<dbReference type="Proteomes" id="UP000032287">
    <property type="component" value="Unassembled WGS sequence"/>
</dbReference>
<dbReference type="AlphaFoldDB" id="A0A0D1LMI5"/>
<dbReference type="KEGG" id="wcb:AO080_11930"/>
<accession>A0A0D1LMI5</accession>
<comment type="caution">
    <text evidence="1">The sequence shown here is derived from an EMBL/GenBank/DDBJ whole genome shotgun (WGS) entry which is preliminary data.</text>
</comment>
<evidence type="ECO:0000313" key="2">
    <source>
        <dbReference type="Proteomes" id="UP000032287"/>
    </source>
</evidence>
<keyword evidence="2" id="KW-1185">Reference proteome</keyword>
<evidence type="ECO:0000313" key="1">
    <source>
        <dbReference type="EMBL" id="KIU21450.1"/>
    </source>
</evidence>
<gene>
    <name evidence="1" type="ORF">QX99_00752</name>
</gene>
<dbReference type="PATRIC" id="fig|137591.25.peg.720"/>
<dbReference type="EMBL" id="JWHU01000008">
    <property type="protein sequence ID" value="KIU21450.1"/>
    <property type="molecule type" value="Genomic_DNA"/>
</dbReference>
<reference evidence="1 2" key="1">
    <citation type="journal article" date="2015" name="Microbiology (Mosc.)">
        <title>Genomics of the Weissella cibaria species with an examination of its metabolic traits.</title>
        <authorList>
            <person name="Lynch K.M."/>
            <person name="Lucid A."/>
            <person name="Arendt E.K."/>
            <person name="Sleator R.D."/>
            <person name="Lucey B."/>
            <person name="Coffey A."/>
        </authorList>
    </citation>
    <scope>NUCLEOTIDE SEQUENCE [LARGE SCALE GENOMIC DNA]</scope>
    <source>
        <strain evidence="1 2">MG1</strain>
    </source>
</reference>
<dbReference type="NCBIfam" id="NF033218">
    <property type="entry name" value="anchor_AmaP"/>
    <property type="match status" value="1"/>
</dbReference>
<dbReference type="KEGG" id="wcb:AO080_11775"/>